<organism evidence="2 3">
    <name type="scientific">Vitis vinifera</name>
    <name type="common">Grape</name>
    <dbReference type="NCBI Taxonomy" id="29760"/>
    <lineage>
        <taxon>Eukaryota</taxon>
        <taxon>Viridiplantae</taxon>
        <taxon>Streptophyta</taxon>
        <taxon>Embryophyta</taxon>
        <taxon>Tracheophyta</taxon>
        <taxon>Spermatophyta</taxon>
        <taxon>Magnoliopsida</taxon>
        <taxon>eudicotyledons</taxon>
        <taxon>Gunneridae</taxon>
        <taxon>Pentapetalae</taxon>
        <taxon>rosids</taxon>
        <taxon>Vitales</taxon>
        <taxon>Vitaceae</taxon>
        <taxon>Viteae</taxon>
        <taxon>Vitis</taxon>
    </lineage>
</organism>
<comment type="caution">
    <text evidence="2">The sequence shown here is derived from an EMBL/GenBank/DDBJ whole genome shotgun (WGS) entry which is preliminary data.</text>
</comment>
<feature type="domain" description="Retrotransposon Copia-like N-terminal" evidence="1">
    <location>
        <begin position="15"/>
        <end position="53"/>
    </location>
</feature>
<sequence length="139" mass="15716">MYITAELAIHSYEMNPTLQITTSKLNGNNFMEWSQSAQIFVKYKSKVKYILGTSSQSSGDGPKKTHSRFTHFVIFTTIGCMFQDSLMEKKIGHAELRDGLYYLDTSWEEDYPKPQGLVTISPKINKILLGIDVLATPLS</sequence>
<evidence type="ECO:0000313" key="2">
    <source>
        <dbReference type="EMBL" id="RVX23929.1"/>
    </source>
</evidence>
<gene>
    <name evidence="2" type="ORF">CK203_000054</name>
</gene>
<dbReference type="Pfam" id="PF14244">
    <property type="entry name" value="Retrotran_gag_3"/>
    <property type="match status" value="1"/>
</dbReference>
<dbReference type="AlphaFoldDB" id="A0A438KRY2"/>
<dbReference type="InterPro" id="IPR029472">
    <property type="entry name" value="Copia-like_N"/>
</dbReference>
<name>A0A438KRY2_VITVI</name>
<accession>A0A438KRY2</accession>
<reference evidence="2 3" key="1">
    <citation type="journal article" date="2018" name="PLoS Genet.">
        <title>Population sequencing reveals clonal diversity and ancestral inbreeding in the grapevine cultivar Chardonnay.</title>
        <authorList>
            <person name="Roach M.J."/>
            <person name="Johnson D.L."/>
            <person name="Bohlmann J."/>
            <person name="van Vuuren H.J."/>
            <person name="Jones S.J."/>
            <person name="Pretorius I.S."/>
            <person name="Schmidt S.A."/>
            <person name="Borneman A.R."/>
        </authorList>
    </citation>
    <scope>NUCLEOTIDE SEQUENCE [LARGE SCALE GENOMIC DNA]</scope>
    <source>
        <strain evidence="3">cv. Chardonnay</strain>
        <tissue evidence="2">Leaf</tissue>
    </source>
</reference>
<dbReference type="Proteomes" id="UP000288805">
    <property type="component" value="Unassembled WGS sequence"/>
</dbReference>
<evidence type="ECO:0000313" key="3">
    <source>
        <dbReference type="Proteomes" id="UP000288805"/>
    </source>
</evidence>
<proteinExistence type="predicted"/>
<dbReference type="EMBL" id="QGNW01000001">
    <property type="protein sequence ID" value="RVX23929.1"/>
    <property type="molecule type" value="Genomic_DNA"/>
</dbReference>
<protein>
    <recommendedName>
        <fullName evidence="1">Retrotransposon Copia-like N-terminal domain-containing protein</fullName>
    </recommendedName>
</protein>
<evidence type="ECO:0000259" key="1">
    <source>
        <dbReference type="Pfam" id="PF14244"/>
    </source>
</evidence>